<evidence type="ECO:0000313" key="2">
    <source>
        <dbReference type="EMBL" id="HBH7044169.1"/>
    </source>
</evidence>
<dbReference type="RefSeq" id="WP_000872088.1">
    <property type="nucleotide sequence ID" value="NZ_CP054280.1"/>
</dbReference>
<dbReference type="Proteomes" id="UP000855471">
    <property type="component" value="Unassembled WGS sequence"/>
</dbReference>
<reference evidence="1" key="1">
    <citation type="journal article" date="2018" name="Genome Biol.">
        <title>SKESA: strategic k-mer extension for scrupulous assemblies.</title>
        <authorList>
            <person name="Souvorov A."/>
            <person name="Agarwala R."/>
            <person name="Lipman D.J."/>
        </authorList>
    </citation>
    <scope>NUCLEOTIDE SEQUENCE</scope>
    <source>
        <strain evidence="2">91871</strain>
        <strain evidence="1">O50</strain>
    </source>
</reference>
<gene>
    <name evidence="1" type="ORF">I9Y29_003523</name>
    <name evidence="2" type="ORF">KV121_004292</name>
</gene>
<dbReference type="AlphaFoldDB" id="A0A0D7LE39"/>
<dbReference type="GeneID" id="69484186"/>
<accession>A0A0D7LE39</accession>
<evidence type="ECO:0000313" key="1">
    <source>
        <dbReference type="EMBL" id="HAT3899061.1"/>
    </source>
</evidence>
<organism evidence="1">
    <name type="scientific">Citrobacter freundii</name>
    <dbReference type="NCBI Taxonomy" id="546"/>
    <lineage>
        <taxon>Bacteria</taxon>
        <taxon>Pseudomonadati</taxon>
        <taxon>Pseudomonadota</taxon>
        <taxon>Gammaproteobacteria</taxon>
        <taxon>Enterobacterales</taxon>
        <taxon>Enterobacteriaceae</taxon>
        <taxon>Citrobacter</taxon>
        <taxon>Citrobacter freundii complex</taxon>
    </lineage>
</organism>
<proteinExistence type="predicted"/>
<comment type="caution">
    <text evidence="1">The sequence shown here is derived from an EMBL/GenBank/DDBJ whole genome shotgun (WGS) entry which is preliminary data.</text>
</comment>
<dbReference type="OrthoDB" id="8481377at2"/>
<protein>
    <submittedName>
        <fullName evidence="1">Theronine dehydrogenase</fullName>
    </submittedName>
</protein>
<dbReference type="Proteomes" id="UP000885148">
    <property type="component" value="Unassembled WGS sequence"/>
</dbReference>
<reference evidence="1" key="2">
    <citation type="submission" date="2020-09" db="EMBL/GenBank/DDBJ databases">
        <authorList>
            <consortium name="NCBI Pathogen Detection Project"/>
        </authorList>
    </citation>
    <scope>NUCLEOTIDE SEQUENCE</scope>
    <source>
        <strain evidence="2">91871</strain>
        <strain evidence="1">O50</strain>
    </source>
</reference>
<name>A0A0D7LE39_CITFR</name>
<dbReference type="EMBL" id="DAESCB010000019">
    <property type="protein sequence ID" value="HBH7044169.1"/>
    <property type="molecule type" value="Genomic_DNA"/>
</dbReference>
<sequence length="117" mass="13663">MKWRYSLRWRLPRTPCPGPQELVSEVVEAGKPAPESVMARWVAGVGYAVCVDFLDDRQIRRWSDERKAATRRRNLERRVNRIAPLFADELIERELETRPEYFQGKTMNMPPKGGESC</sequence>
<dbReference type="EMBL" id="DACSXJ010000023">
    <property type="protein sequence ID" value="HAT3899061.1"/>
    <property type="molecule type" value="Genomic_DNA"/>
</dbReference>